<evidence type="ECO:0000256" key="1">
    <source>
        <dbReference type="SAM" id="SignalP"/>
    </source>
</evidence>
<accession>A0ABN7Y298</accession>
<feature type="chain" id="PRO_5046491073" description="CopG family transcriptional regulator" evidence="1">
    <location>
        <begin position="20"/>
        <end position="138"/>
    </location>
</feature>
<gene>
    <name evidence="2" type="ORF">LMG23994_00983</name>
</gene>
<dbReference type="EMBL" id="CAJZAF010000003">
    <property type="protein sequence ID" value="CAG9166417.1"/>
    <property type="molecule type" value="Genomic_DNA"/>
</dbReference>
<dbReference type="Proteomes" id="UP000701702">
    <property type="component" value="Unassembled WGS sequence"/>
</dbReference>
<feature type="signal peptide" evidence="1">
    <location>
        <begin position="1"/>
        <end position="19"/>
    </location>
</feature>
<comment type="caution">
    <text evidence="2">The sequence shown here is derived from an EMBL/GenBank/DDBJ whole genome shotgun (WGS) entry which is preliminary data.</text>
</comment>
<reference evidence="2 3" key="1">
    <citation type="submission" date="2021-08" db="EMBL/GenBank/DDBJ databases">
        <authorList>
            <person name="Peeters C."/>
        </authorList>
    </citation>
    <scope>NUCLEOTIDE SEQUENCE [LARGE SCALE GENOMIC DNA]</scope>
    <source>
        <strain evidence="2 3">LMG 23994</strain>
    </source>
</reference>
<name>A0ABN7Y298_9BURK</name>
<keyword evidence="1" id="KW-0732">Signal</keyword>
<evidence type="ECO:0000313" key="2">
    <source>
        <dbReference type="EMBL" id="CAG9166417.1"/>
    </source>
</evidence>
<sequence length="138" mass="14371">MKHLLTTVAFLTVAAGAHAASPTLTVYKDPNCGCCEEWVKHVNQAGIRTKVINSSDVTAMKTKLRVPAQFGSCHTAVIDGSAQVVEGHVPATAVRKLAANPTLKGVAVPGMPANSPGMGRMDGNLVTVDFSGKPFSKD</sequence>
<dbReference type="Pfam" id="PF04214">
    <property type="entry name" value="DUF411"/>
    <property type="match status" value="1"/>
</dbReference>
<protein>
    <recommendedName>
        <fullName evidence="4">CopG family transcriptional regulator</fullName>
    </recommendedName>
</protein>
<evidence type="ECO:0008006" key="4">
    <source>
        <dbReference type="Google" id="ProtNLM"/>
    </source>
</evidence>
<evidence type="ECO:0000313" key="3">
    <source>
        <dbReference type="Proteomes" id="UP000701702"/>
    </source>
</evidence>
<organism evidence="2 3">
    <name type="scientific">Cupriavidus pinatubonensis</name>
    <dbReference type="NCBI Taxonomy" id="248026"/>
    <lineage>
        <taxon>Bacteria</taxon>
        <taxon>Pseudomonadati</taxon>
        <taxon>Pseudomonadota</taxon>
        <taxon>Betaproteobacteria</taxon>
        <taxon>Burkholderiales</taxon>
        <taxon>Burkholderiaceae</taxon>
        <taxon>Cupriavidus</taxon>
    </lineage>
</organism>
<keyword evidence="3" id="KW-1185">Reference proteome</keyword>
<dbReference type="InterPro" id="IPR007332">
    <property type="entry name" value="DUF411"/>
</dbReference>
<dbReference type="RefSeq" id="WP_224000294.1">
    <property type="nucleotide sequence ID" value="NZ_CAJZAF010000003.1"/>
</dbReference>
<proteinExistence type="predicted"/>